<feature type="coiled-coil region" evidence="1">
    <location>
        <begin position="245"/>
        <end position="272"/>
    </location>
</feature>
<protein>
    <submittedName>
        <fullName evidence="3">Uncharacterized protein</fullName>
    </submittedName>
</protein>
<sequence>MSFARVALRTAAVPTSARQFATISSRPSAFRTIPRAVPSSVSQRVAFAPKRFASTGAASPVHSHTPMWIVLGVLVAGGSALFVYVKPIRELAAKAHTMIDTTKQGADQASSLSYQAASLAGLGPALAISQTVYKKIQEHGGLSEFLNGISNDLKEQDIGGALAKLKKVGGKEVEPFVDAAENALKEAKGKIGDVDWKSFLEKAQDMVGDEWKGIIKYVSQSIPATGPLAIAFATGDFSSITDKIKEQGGDQLKELEATAQKLYKKAQEYKDGKGGLEELFQKLQDADKEDLEKVLTQAKAVAKKAGIPADTIESWLADKSGKVDTENLIKQAKSYAESGAEKISDKVDTEKVVQTVQVVSPAFASLIALALSRAGVKLGSSGQKAAKEGEDQFSSSKKQLEAVVSGLKTASGSLSGDVQKRVSALQADLQKTLDKAPSASATADAVKESAKSGEKTSDAESKQKEWESALKKAKADFKKQLDGLVGDLEKAGGKDENVKKALELAKSYFA</sequence>
<evidence type="ECO:0000313" key="3">
    <source>
        <dbReference type="EMBL" id="CED82578.1"/>
    </source>
</evidence>
<dbReference type="EMBL" id="LN483124">
    <property type="protein sequence ID" value="CED82578.1"/>
    <property type="molecule type" value="Genomic_DNA"/>
</dbReference>
<keyword evidence="1" id="KW-0175">Coiled coil</keyword>
<feature type="compositionally biased region" description="Basic and acidic residues" evidence="2">
    <location>
        <begin position="445"/>
        <end position="469"/>
    </location>
</feature>
<organism evidence="3">
    <name type="scientific">Phaffia rhodozyma</name>
    <name type="common">Yeast</name>
    <name type="synonym">Xanthophyllomyces dendrorhous</name>
    <dbReference type="NCBI Taxonomy" id="264483"/>
    <lineage>
        <taxon>Eukaryota</taxon>
        <taxon>Fungi</taxon>
        <taxon>Dikarya</taxon>
        <taxon>Basidiomycota</taxon>
        <taxon>Agaricomycotina</taxon>
        <taxon>Tremellomycetes</taxon>
        <taxon>Cystofilobasidiales</taxon>
        <taxon>Mrakiaceae</taxon>
        <taxon>Phaffia</taxon>
    </lineage>
</organism>
<evidence type="ECO:0000256" key="2">
    <source>
        <dbReference type="SAM" id="MobiDB-lite"/>
    </source>
</evidence>
<evidence type="ECO:0000256" key="1">
    <source>
        <dbReference type="SAM" id="Coils"/>
    </source>
</evidence>
<name>A0A0F7SR99_PHARH</name>
<accession>A0A0F7SR99</accession>
<dbReference type="AlphaFoldDB" id="A0A0F7SR99"/>
<proteinExistence type="predicted"/>
<feature type="region of interest" description="Disordered" evidence="2">
    <location>
        <begin position="436"/>
        <end position="469"/>
    </location>
</feature>
<reference evidence="3" key="1">
    <citation type="submission" date="2014-08" db="EMBL/GenBank/DDBJ databases">
        <authorList>
            <person name="Sharma Rahul"/>
            <person name="Thines Marco"/>
        </authorList>
    </citation>
    <scope>NUCLEOTIDE SEQUENCE</scope>
</reference>